<dbReference type="VEuPathDB" id="FungiDB:FOXG_14726"/>
<evidence type="ECO:0000313" key="1">
    <source>
        <dbReference type="EMBL" id="KNB16303.1"/>
    </source>
</evidence>
<proteinExistence type="predicted"/>
<dbReference type="RefSeq" id="XP_018254348.1">
    <property type="nucleotide sequence ID" value="XM_018394787.1"/>
</dbReference>
<organism evidence="1 2">
    <name type="scientific">Fusarium oxysporum f. sp. lycopersici (strain 4287 / CBS 123668 / FGSC 9935 / NRRL 34936)</name>
    <name type="common">Fusarium vascular wilt of tomato</name>
    <dbReference type="NCBI Taxonomy" id="426428"/>
    <lineage>
        <taxon>Eukaryota</taxon>
        <taxon>Fungi</taxon>
        <taxon>Dikarya</taxon>
        <taxon>Ascomycota</taxon>
        <taxon>Pezizomycotina</taxon>
        <taxon>Sordariomycetes</taxon>
        <taxon>Hypocreomycetidae</taxon>
        <taxon>Hypocreales</taxon>
        <taxon>Nectriaceae</taxon>
        <taxon>Fusarium</taxon>
        <taxon>Fusarium oxysporum species complex</taxon>
    </lineage>
</organism>
<dbReference type="GeneID" id="28955868"/>
<name>A0A0J9VZT2_FUSO4</name>
<dbReference type="EMBL" id="DS231718">
    <property type="protein sequence ID" value="KNB16303.1"/>
    <property type="molecule type" value="Genomic_DNA"/>
</dbReference>
<evidence type="ECO:0000313" key="2">
    <source>
        <dbReference type="Proteomes" id="UP000009097"/>
    </source>
</evidence>
<dbReference type="KEGG" id="fox:FOXG_14726"/>
<reference evidence="1" key="2">
    <citation type="journal article" date="2010" name="Nature">
        <title>Comparative genomics reveals mobile pathogenicity chromosomes in Fusarium.</title>
        <authorList>
            <person name="Ma L.J."/>
            <person name="van der Does H.C."/>
            <person name="Borkovich K.A."/>
            <person name="Coleman J.J."/>
            <person name="Daboussi M.J."/>
            <person name="Di Pietro A."/>
            <person name="Dufresne M."/>
            <person name="Freitag M."/>
            <person name="Grabherr M."/>
            <person name="Henrissat B."/>
            <person name="Houterman P.M."/>
            <person name="Kang S."/>
            <person name="Shim W.B."/>
            <person name="Woloshuk C."/>
            <person name="Xie X."/>
            <person name="Xu J.R."/>
            <person name="Antoniw J."/>
            <person name="Baker S.E."/>
            <person name="Bluhm B.H."/>
            <person name="Breakspear A."/>
            <person name="Brown D.W."/>
            <person name="Butchko R.A."/>
            <person name="Chapman S."/>
            <person name="Coulson R."/>
            <person name="Coutinho P.M."/>
            <person name="Danchin E.G."/>
            <person name="Diener A."/>
            <person name="Gale L.R."/>
            <person name="Gardiner D.M."/>
            <person name="Goff S."/>
            <person name="Hammond-Kosack K.E."/>
            <person name="Hilburn K."/>
            <person name="Hua-Van A."/>
            <person name="Jonkers W."/>
            <person name="Kazan K."/>
            <person name="Kodira C.D."/>
            <person name="Koehrsen M."/>
            <person name="Kumar L."/>
            <person name="Lee Y.H."/>
            <person name="Li L."/>
            <person name="Manners J.M."/>
            <person name="Miranda-Saavedra D."/>
            <person name="Mukherjee M."/>
            <person name="Park G."/>
            <person name="Park J."/>
            <person name="Park S.Y."/>
            <person name="Proctor R.H."/>
            <person name="Regev A."/>
            <person name="Ruiz-Roldan M.C."/>
            <person name="Sain D."/>
            <person name="Sakthikumar S."/>
            <person name="Sykes S."/>
            <person name="Schwartz D.C."/>
            <person name="Turgeon B.G."/>
            <person name="Wapinski I."/>
            <person name="Yoder O."/>
            <person name="Young S."/>
            <person name="Zeng Q."/>
            <person name="Zhou S."/>
            <person name="Galagan J."/>
            <person name="Cuomo C.A."/>
            <person name="Kistler H.C."/>
            <person name="Rep M."/>
        </authorList>
    </citation>
    <scope>NUCLEOTIDE SEQUENCE [LARGE SCALE GENOMIC DNA]</scope>
    <source>
        <strain evidence="1">4287</strain>
    </source>
</reference>
<dbReference type="Proteomes" id="UP000009097">
    <property type="component" value="Unassembled WGS sequence"/>
</dbReference>
<reference evidence="1" key="1">
    <citation type="submission" date="2007-04" db="EMBL/GenBank/DDBJ databases">
        <authorList>
            <consortium name="The Broad Institute Genome Sequencing Platform"/>
            <person name="Birren B."/>
            <person name="Lander E."/>
            <person name="Galagan J."/>
            <person name="Nusbaum C."/>
            <person name="Devon K."/>
            <person name="Ma L.-J."/>
            <person name="Jaffe D."/>
            <person name="Butler J."/>
            <person name="Alvarez P."/>
            <person name="Gnerre S."/>
            <person name="Grabherr M."/>
            <person name="Kleber M."/>
            <person name="Mauceli E."/>
            <person name="Brockman W."/>
            <person name="MacCallum I.A."/>
            <person name="Young S."/>
            <person name="LaButti K."/>
            <person name="DeCaprio D."/>
            <person name="Crawford M."/>
            <person name="Koehrsen M."/>
            <person name="Engels R."/>
            <person name="Montgomery P."/>
            <person name="Pearson M."/>
            <person name="Howarth C."/>
            <person name="Larson L."/>
            <person name="White J."/>
            <person name="O'Leary S."/>
            <person name="Kodira C."/>
            <person name="Zeng Q."/>
            <person name="Yandava C."/>
            <person name="Alvarado L."/>
            <person name="Kistler C."/>
            <person name="Shim W.-B."/>
            <person name="Kang S."/>
            <person name="Woloshuk C."/>
        </authorList>
    </citation>
    <scope>NUCLEOTIDE SEQUENCE</scope>
    <source>
        <strain evidence="1">4287</strain>
    </source>
</reference>
<gene>
    <name evidence="1" type="ORF">FOXG_14726</name>
</gene>
<dbReference type="OrthoDB" id="5085548at2759"/>
<sequence length="249" mass="28004">MNGAKRREALSSGCIVKCMLDAYSNEGHALAVRMSPKLGFSDWFASNDLDAILKGDYELVVVPWFQYDLLLRDDVAVETPLSGGKIDDKCALDALSAVEVAGYKSPEELGDTVVDSAISDLRKHSLELKKRLKQQETEELRLCMRHSNEVQRLRKAASRSADQLQRSRKIVQENKVKGWEVVYNLGKKDQHSAKSHAAADNKKPQDLEDKILRLREFASSELLEGLLNKMSLSAEKRRSNYLQLKAAML</sequence>
<accession>A0A0J9VZT2</accession>
<protein>
    <submittedName>
        <fullName evidence="1">Uncharacterized protein</fullName>
    </submittedName>
</protein>
<dbReference type="AlphaFoldDB" id="A0A0J9VZT2"/>